<dbReference type="SUPFAM" id="SSF109604">
    <property type="entry name" value="HD-domain/PDEase-like"/>
    <property type="match status" value="1"/>
</dbReference>
<dbReference type="CDD" id="cd24006">
    <property type="entry name" value="ASKHA_NBD_PPX_GppA"/>
    <property type="match status" value="1"/>
</dbReference>
<dbReference type="InterPro" id="IPR048950">
    <property type="entry name" value="Ppx_GppA_C"/>
</dbReference>
<proteinExistence type="inferred from homology"/>
<comment type="similarity">
    <text evidence="1">Belongs to the GppA/Ppx family.</text>
</comment>
<sequence>MQIATFAAIDIGTYDVFLEIFEISRKQRIKSIDKIRHRIELGKDTYSDGKISPELEEELCAVLEDFVRIMDGYKVDAYRAVASSALREAQNSLFIIGKIRQLTGLEVTILSNSEQRFLSYKALATMETDFNKIIEKGTAIIDLDGGSTQVSLFDKDALVTTQNLRMGSVRIRERLSGIASETSHYETLVKEFIWNEMLSFKKMYLKDRKIENVMLLGDFFTNAIFQNEEERSSRIISRKTFRNWVQQISGHSPMELAVKFGVPLENALLMSPAAVICDTLVDMMDVQQIWIPGTHLARGLAYEYAEEKKLIKVKHSFENDILMAAKNIGKRYAVNRPHIQNIQMIAMEIFDAMKKIHGMGARERLLLQIAAMLHDVGKYISLNSPGQCTYHIIMSNEIIGLSHAEREMIALIGRYNTEYLPQYDQFAQAAAVSEEKYLKIAEMTAILRLANTLDRSHQQKVQQARAVLKERELTLYLTVNGDFTLEQGLCKDKMDFFYEVFSVRPILKVKRQL</sequence>
<dbReference type="PANTHER" id="PTHR30005">
    <property type="entry name" value="EXOPOLYPHOSPHATASE"/>
    <property type="match status" value="1"/>
</dbReference>
<evidence type="ECO:0000313" key="5">
    <source>
        <dbReference type="Proteomes" id="UP000823849"/>
    </source>
</evidence>
<dbReference type="SUPFAM" id="SSF53067">
    <property type="entry name" value="Actin-like ATPase domain"/>
    <property type="match status" value="2"/>
</dbReference>
<dbReference type="EMBL" id="DWWU01000030">
    <property type="protein sequence ID" value="HJC15594.1"/>
    <property type="molecule type" value="Genomic_DNA"/>
</dbReference>
<dbReference type="PANTHER" id="PTHR30005:SF0">
    <property type="entry name" value="RETROGRADE REGULATION PROTEIN 2"/>
    <property type="match status" value="1"/>
</dbReference>
<protein>
    <submittedName>
        <fullName evidence="4">HD domain-containing protein</fullName>
    </submittedName>
</protein>
<accession>A0A9D2NBG5</accession>
<name>A0A9D2NBG5_9FIRM</name>
<evidence type="ECO:0000256" key="1">
    <source>
        <dbReference type="ARBA" id="ARBA00007125"/>
    </source>
</evidence>
<dbReference type="Gene3D" id="3.30.420.150">
    <property type="entry name" value="Exopolyphosphatase. Domain 2"/>
    <property type="match status" value="1"/>
</dbReference>
<dbReference type="AlphaFoldDB" id="A0A9D2NBG5"/>
<dbReference type="GO" id="GO:0016462">
    <property type="term" value="F:pyrophosphatase activity"/>
    <property type="evidence" value="ECO:0007669"/>
    <property type="project" value="TreeGrafter"/>
</dbReference>
<feature type="domain" description="Ppx/GppA phosphatase N-terminal" evidence="2">
    <location>
        <begin position="26"/>
        <end position="304"/>
    </location>
</feature>
<dbReference type="InterPro" id="IPR050273">
    <property type="entry name" value="GppA/Ppx_hydrolase"/>
</dbReference>
<comment type="caution">
    <text evidence="4">The sequence shown here is derived from an EMBL/GenBank/DDBJ whole genome shotgun (WGS) entry which is preliminary data.</text>
</comment>
<dbReference type="InterPro" id="IPR003695">
    <property type="entry name" value="Ppx_GppA_N"/>
</dbReference>
<evidence type="ECO:0000259" key="2">
    <source>
        <dbReference type="Pfam" id="PF02541"/>
    </source>
</evidence>
<dbReference type="Pfam" id="PF02541">
    <property type="entry name" value="Ppx-GppA"/>
    <property type="match status" value="1"/>
</dbReference>
<organism evidence="4 5">
    <name type="scientific">Candidatus Fusicatenibacter intestinigallinarum</name>
    <dbReference type="NCBI Taxonomy" id="2838598"/>
    <lineage>
        <taxon>Bacteria</taxon>
        <taxon>Bacillati</taxon>
        <taxon>Bacillota</taxon>
        <taxon>Clostridia</taxon>
        <taxon>Lachnospirales</taxon>
        <taxon>Lachnospiraceae</taxon>
        <taxon>Fusicatenibacter</taxon>
    </lineage>
</organism>
<dbReference type="InterPro" id="IPR043129">
    <property type="entry name" value="ATPase_NBD"/>
</dbReference>
<feature type="domain" description="Ppx/GppA phosphatase C-terminal" evidence="3">
    <location>
        <begin position="325"/>
        <end position="492"/>
    </location>
</feature>
<dbReference type="Proteomes" id="UP000823849">
    <property type="component" value="Unassembled WGS sequence"/>
</dbReference>
<dbReference type="Gene3D" id="3.30.420.40">
    <property type="match status" value="1"/>
</dbReference>
<reference evidence="4" key="1">
    <citation type="journal article" date="2021" name="PeerJ">
        <title>Extensive microbial diversity within the chicken gut microbiome revealed by metagenomics and culture.</title>
        <authorList>
            <person name="Gilroy R."/>
            <person name="Ravi A."/>
            <person name="Getino M."/>
            <person name="Pursley I."/>
            <person name="Horton D.L."/>
            <person name="Alikhan N.F."/>
            <person name="Baker D."/>
            <person name="Gharbi K."/>
            <person name="Hall N."/>
            <person name="Watson M."/>
            <person name="Adriaenssens E.M."/>
            <person name="Foster-Nyarko E."/>
            <person name="Jarju S."/>
            <person name="Secka A."/>
            <person name="Antonio M."/>
            <person name="Oren A."/>
            <person name="Chaudhuri R.R."/>
            <person name="La Ragione R."/>
            <person name="Hildebrand F."/>
            <person name="Pallen M.J."/>
        </authorList>
    </citation>
    <scope>NUCLEOTIDE SEQUENCE</scope>
    <source>
        <strain evidence="4">CHK185-5351</strain>
    </source>
</reference>
<evidence type="ECO:0000259" key="3">
    <source>
        <dbReference type="Pfam" id="PF21447"/>
    </source>
</evidence>
<dbReference type="Pfam" id="PF21447">
    <property type="entry name" value="Ppx-GppA_III"/>
    <property type="match status" value="1"/>
</dbReference>
<dbReference type="Gene3D" id="1.10.3210.10">
    <property type="entry name" value="Hypothetical protein af1432"/>
    <property type="match status" value="1"/>
</dbReference>
<gene>
    <name evidence="4" type="ORF">H9705_07190</name>
</gene>
<evidence type="ECO:0000313" key="4">
    <source>
        <dbReference type="EMBL" id="HJC15594.1"/>
    </source>
</evidence>
<reference evidence="4" key="2">
    <citation type="submission" date="2021-04" db="EMBL/GenBank/DDBJ databases">
        <authorList>
            <person name="Gilroy R."/>
        </authorList>
    </citation>
    <scope>NUCLEOTIDE SEQUENCE</scope>
    <source>
        <strain evidence="4">CHK185-5351</strain>
    </source>
</reference>